<keyword evidence="3" id="KW-1185">Reference proteome</keyword>
<dbReference type="SUPFAM" id="SSF54909">
    <property type="entry name" value="Dimeric alpha+beta barrel"/>
    <property type="match status" value="1"/>
</dbReference>
<evidence type="ECO:0000313" key="2">
    <source>
        <dbReference type="EMBL" id="MBB4893423.1"/>
    </source>
</evidence>
<dbReference type="Gene3D" id="3.30.70.100">
    <property type="match status" value="1"/>
</dbReference>
<keyword evidence="2" id="KW-0560">Oxidoreductase</keyword>
<dbReference type="Pfam" id="PF03992">
    <property type="entry name" value="ABM"/>
    <property type="match status" value="1"/>
</dbReference>
<dbReference type="InterPro" id="IPR007138">
    <property type="entry name" value="ABM_dom"/>
</dbReference>
<dbReference type="Proteomes" id="UP000556084">
    <property type="component" value="Unassembled WGS sequence"/>
</dbReference>
<evidence type="ECO:0000259" key="1">
    <source>
        <dbReference type="PROSITE" id="PS51725"/>
    </source>
</evidence>
<dbReference type="PROSITE" id="PS51725">
    <property type="entry name" value="ABM"/>
    <property type="match status" value="1"/>
</dbReference>
<gene>
    <name evidence="2" type="ORF">FHS39_002454</name>
</gene>
<reference evidence="2 3" key="1">
    <citation type="submission" date="2020-08" db="EMBL/GenBank/DDBJ databases">
        <title>Genomic Encyclopedia of Type Strains, Phase III (KMG-III): the genomes of soil and plant-associated and newly described type strains.</title>
        <authorList>
            <person name="Whitman W."/>
        </authorList>
    </citation>
    <scope>NUCLEOTIDE SEQUENCE [LARGE SCALE GENOMIC DNA]</scope>
    <source>
        <strain evidence="2 3">CECT 3266</strain>
    </source>
</reference>
<dbReference type="RefSeq" id="WP_184349276.1">
    <property type="nucleotide sequence ID" value="NZ_JACHJH010000003.1"/>
</dbReference>
<dbReference type="EMBL" id="JACHJH010000003">
    <property type="protein sequence ID" value="MBB4893423.1"/>
    <property type="molecule type" value="Genomic_DNA"/>
</dbReference>
<evidence type="ECO:0000313" key="3">
    <source>
        <dbReference type="Proteomes" id="UP000556084"/>
    </source>
</evidence>
<organism evidence="2 3">
    <name type="scientific">Streptomyces olivoverticillatus</name>
    <dbReference type="NCBI Taxonomy" id="66427"/>
    <lineage>
        <taxon>Bacteria</taxon>
        <taxon>Bacillati</taxon>
        <taxon>Actinomycetota</taxon>
        <taxon>Actinomycetes</taxon>
        <taxon>Kitasatosporales</taxon>
        <taxon>Streptomycetaceae</taxon>
        <taxon>Streptomyces</taxon>
    </lineage>
</organism>
<proteinExistence type="predicted"/>
<dbReference type="AlphaFoldDB" id="A0A7W7LNC2"/>
<sequence length="104" mass="11514">MATDDTFRVILRFDVKPGSGPEFEKVWLGVGQAVTALPANRGQVLMRHSDKADVYFVLGEWASEAAFREFEQSDAHLRARASLLPFRNGGSIETAVVVHRLPVC</sequence>
<comment type="caution">
    <text evidence="2">The sequence shown here is derived from an EMBL/GenBank/DDBJ whole genome shotgun (WGS) entry which is preliminary data.</text>
</comment>
<dbReference type="GO" id="GO:0004497">
    <property type="term" value="F:monooxygenase activity"/>
    <property type="evidence" value="ECO:0007669"/>
    <property type="project" value="UniProtKB-KW"/>
</dbReference>
<feature type="domain" description="ABM" evidence="1">
    <location>
        <begin position="7"/>
        <end position="97"/>
    </location>
</feature>
<keyword evidence="2" id="KW-0503">Monooxygenase</keyword>
<protein>
    <submittedName>
        <fullName evidence="2">Heme-degrading monooxygenase HmoA</fullName>
    </submittedName>
</protein>
<accession>A0A7W7LNC2</accession>
<name>A0A7W7LNC2_9ACTN</name>
<dbReference type="InterPro" id="IPR011008">
    <property type="entry name" value="Dimeric_a/b-barrel"/>
</dbReference>